<dbReference type="PIRSF" id="PIRSF011396">
    <property type="entry name" value="Trp_halogenase"/>
    <property type="match status" value="1"/>
</dbReference>
<dbReference type="Gene3D" id="3.50.50.60">
    <property type="entry name" value="FAD/NAD(P)-binding domain"/>
    <property type="match status" value="1"/>
</dbReference>
<dbReference type="Proteomes" id="UP000199150">
    <property type="component" value="Unassembled WGS sequence"/>
</dbReference>
<proteinExistence type="predicted"/>
<dbReference type="EMBL" id="FMTS01000005">
    <property type="protein sequence ID" value="SCW70941.1"/>
    <property type="molecule type" value="Genomic_DNA"/>
</dbReference>
<dbReference type="PANTHER" id="PTHR43747">
    <property type="entry name" value="FAD-BINDING PROTEIN"/>
    <property type="match status" value="1"/>
</dbReference>
<name>A0A1G4SPK2_9CAUL</name>
<reference evidence="4" key="1">
    <citation type="submission" date="2016-10" db="EMBL/GenBank/DDBJ databases">
        <authorList>
            <person name="Varghese N."/>
            <person name="Submissions S."/>
        </authorList>
    </citation>
    <scope>NUCLEOTIDE SEQUENCE [LARGE SCALE GENOMIC DNA]</scope>
    <source>
        <strain evidence="4">CGMCC 1.3431</strain>
    </source>
</reference>
<feature type="binding site" evidence="2">
    <location>
        <position position="79"/>
    </location>
    <ligand>
        <name>7-chloro-L-tryptophan</name>
        <dbReference type="ChEBI" id="CHEBI:58713"/>
    </ligand>
</feature>
<protein>
    <submittedName>
        <fullName evidence="3">Tryptophan halogenase</fullName>
    </submittedName>
</protein>
<keyword evidence="4" id="KW-1185">Reference proteome</keyword>
<feature type="binding site" evidence="2">
    <location>
        <position position="347"/>
    </location>
    <ligand>
        <name>L-tryptophan</name>
        <dbReference type="ChEBI" id="CHEBI:57912"/>
    </ligand>
</feature>
<dbReference type="STRING" id="260084.SAMN02927928_2789"/>
<dbReference type="InterPro" id="IPR033856">
    <property type="entry name" value="Trp_halogen"/>
</dbReference>
<dbReference type="InterPro" id="IPR006905">
    <property type="entry name" value="Flavin_halogenase"/>
</dbReference>
<dbReference type="InterPro" id="IPR050816">
    <property type="entry name" value="Flavin-dep_Halogenase_NPB"/>
</dbReference>
<dbReference type="SUPFAM" id="SSF51905">
    <property type="entry name" value="FAD/NAD(P)-binding domain"/>
    <property type="match status" value="1"/>
</dbReference>
<dbReference type="Pfam" id="PF04820">
    <property type="entry name" value="Trp_halogenase"/>
    <property type="match status" value="1"/>
</dbReference>
<dbReference type="PANTHER" id="PTHR43747:SF4">
    <property type="entry name" value="FLAVIN-DEPENDENT TRYPTOPHAN HALOGENASE"/>
    <property type="match status" value="1"/>
</dbReference>
<sequence>MPAEPIRKLVILGGGTAGWMAAAMASRTWGKRLNITLVESEAIGTVGVGEATIPPLIKLLRFLGLDEDVTLRNIQGTFKFGIEFDGWRRKGESYMHSFGTPGAPIGIVPFYQYWLRRHLAGEDCGSLWDYSLNTQVSYAGKMSREPRIEGNLPGPERAFHFDAGLLAQFMRRGCEASGVVRHEGKVSGVNLRPEDGFIESLTLDSGEVIAGDMFIDCSGFVGVLIEGALKAGYEDWTHWLPCDRAVAVPCTLPADKSVGILPYTRSTAHVAGWQWRIPLQHRTGNGHVFCSGAMTNDEATRILLENLDGEPLADPRVIGFRTGRRKATWVKNCVALGLASGFMEPLESTSIHLVQSVMTRFLDFFPDKDFNPVEIEEFNRRCRREYEYIRDFLVLHYHANERDEPFWRDCRTMAIPDSLAHKMDYFRQHGRLLVEEGDLFREDSWVQVLIGQGIMPKAASPLTETVGQEALASFMSGMKMAMDKAVTAMPSHDAFIARHCAATTV</sequence>
<feature type="binding site" evidence="2">
    <location>
        <position position="186"/>
    </location>
    <ligand>
        <name>FAD</name>
        <dbReference type="ChEBI" id="CHEBI:57692"/>
    </ligand>
</feature>
<gene>
    <name evidence="3" type="ORF">SAMN02927928_2789</name>
</gene>
<keyword evidence="2" id="KW-0285">Flavoprotein</keyword>
<evidence type="ECO:0000313" key="3">
    <source>
        <dbReference type="EMBL" id="SCW70941.1"/>
    </source>
</evidence>
<feature type="binding site" evidence="2">
    <location>
        <begin position="14"/>
        <end position="17"/>
    </location>
    <ligand>
        <name>FAD</name>
        <dbReference type="ChEBI" id="CHEBI:57692"/>
    </ligand>
</feature>
<keyword evidence="2" id="KW-0274">FAD</keyword>
<evidence type="ECO:0000313" key="4">
    <source>
        <dbReference type="Proteomes" id="UP000199150"/>
    </source>
</evidence>
<accession>A0A1G4SPK2</accession>
<feature type="active site" evidence="1">
    <location>
        <position position="79"/>
    </location>
</feature>
<organism evidence="3 4">
    <name type="scientific">Asticcacaulis taihuensis</name>
    <dbReference type="NCBI Taxonomy" id="260084"/>
    <lineage>
        <taxon>Bacteria</taxon>
        <taxon>Pseudomonadati</taxon>
        <taxon>Pseudomonadota</taxon>
        <taxon>Alphaproteobacteria</taxon>
        <taxon>Caulobacterales</taxon>
        <taxon>Caulobacteraceae</taxon>
        <taxon>Asticcacaulis</taxon>
    </lineage>
</organism>
<evidence type="ECO:0000256" key="1">
    <source>
        <dbReference type="PIRSR" id="PIRSR011396-1"/>
    </source>
</evidence>
<evidence type="ECO:0000256" key="2">
    <source>
        <dbReference type="PIRSR" id="PIRSR011396-2"/>
    </source>
</evidence>
<dbReference type="InterPro" id="IPR036188">
    <property type="entry name" value="FAD/NAD-bd_sf"/>
</dbReference>
<dbReference type="GO" id="GO:0000166">
    <property type="term" value="F:nucleotide binding"/>
    <property type="evidence" value="ECO:0007669"/>
    <property type="project" value="UniProtKB-KW"/>
</dbReference>
<dbReference type="GO" id="GO:0004497">
    <property type="term" value="F:monooxygenase activity"/>
    <property type="evidence" value="ECO:0007669"/>
    <property type="project" value="InterPro"/>
</dbReference>
<dbReference type="OrthoDB" id="5695497at2"/>
<dbReference type="AlphaFoldDB" id="A0A1G4SPK2"/>
<feature type="binding site" evidence="2">
    <location>
        <position position="351"/>
    </location>
    <ligand>
        <name>FAD</name>
        <dbReference type="ChEBI" id="CHEBI:57692"/>
    </ligand>
</feature>
<feature type="binding site" evidence="2">
    <location>
        <position position="338"/>
    </location>
    <ligand>
        <name>FAD</name>
        <dbReference type="ChEBI" id="CHEBI:57692"/>
    </ligand>
</feature>
<keyword evidence="2" id="KW-0547">Nucleotide-binding</keyword>
<dbReference type="RefSeq" id="WP_090649160.1">
    <property type="nucleotide sequence ID" value="NZ_CBCRYE010000003.1"/>
</dbReference>